<dbReference type="InterPro" id="IPR012334">
    <property type="entry name" value="Pectin_lyas_fold"/>
</dbReference>
<evidence type="ECO:0000256" key="5">
    <source>
        <dbReference type="ARBA" id="ARBA00022525"/>
    </source>
</evidence>
<comment type="similarity">
    <text evidence="3 14">Belongs to the glycosyl hydrolase 28 family.</text>
</comment>
<accession>A0AAF0U3R6</accession>
<dbReference type="GO" id="GO:0004650">
    <property type="term" value="F:polygalacturonase activity"/>
    <property type="evidence" value="ECO:0007669"/>
    <property type="project" value="InterPro"/>
</dbReference>
<dbReference type="InterPro" id="IPR003388">
    <property type="entry name" value="Reticulon"/>
</dbReference>
<feature type="transmembrane region" description="Helical" evidence="15">
    <location>
        <begin position="387"/>
        <end position="405"/>
    </location>
</feature>
<dbReference type="Proteomes" id="UP001234989">
    <property type="component" value="Chromosome 7"/>
</dbReference>
<keyword evidence="8 15" id="KW-0256">Endoplasmic reticulum</keyword>
<evidence type="ECO:0000259" key="16">
    <source>
        <dbReference type="PROSITE" id="PS50845"/>
    </source>
</evidence>
<feature type="active site" evidence="13">
    <location>
        <position position="231"/>
    </location>
</feature>
<dbReference type="InterPro" id="IPR000743">
    <property type="entry name" value="Glyco_hydro_28"/>
</dbReference>
<dbReference type="EMBL" id="CP133618">
    <property type="protein sequence ID" value="WMV38715.1"/>
    <property type="molecule type" value="Genomic_DNA"/>
</dbReference>
<dbReference type="PROSITE" id="PS00502">
    <property type="entry name" value="POLYGALACTURONASE"/>
    <property type="match status" value="1"/>
</dbReference>
<comment type="subcellular location">
    <subcellularLocation>
        <location evidence="2 15">Endoplasmic reticulum membrane</location>
        <topology evidence="2 15">Multi-pass membrane protein</topology>
    </subcellularLocation>
    <subcellularLocation>
        <location evidence="1">Secreted</location>
        <location evidence="1">Cell wall</location>
    </subcellularLocation>
</comment>
<evidence type="ECO:0000256" key="2">
    <source>
        <dbReference type="ARBA" id="ARBA00004477"/>
    </source>
</evidence>
<feature type="transmembrane region" description="Helical" evidence="15">
    <location>
        <begin position="581"/>
        <end position="608"/>
    </location>
</feature>
<evidence type="ECO:0000313" key="17">
    <source>
        <dbReference type="EMBL" id="WMV38715.1"/>
    </source>
</evidence>
<keyword evidence="9 15" id="KW-1133">Transmembrane helix</keyword>
<dbReference type="Pfam" id="PF00295">
    <property type="entry name" value="Glyco_hydro_28"/>
    <property type="match status" value="1"/>
</dbReference>
<evidence type="ECO:0000256" key="6">
    <source>
        <dbReference type="ARBA" id="ARBA00022692"/>
    </source>
</evidence>
<evidence type="ECO:0000256" key="12">
    <source>
        <dbReference type="ARBA" id="ARBA00023316"/>
    </source>
</evidence>
<evidence type="ECO:0000313" key="18">
    <source>
        <dbReference type="Proteomes" id="UP001234989"/>
    </source>
</evidence>
<dbReference type="PROSITE" id="PS50845">
    <property type="entry name" value="RETICULON"/>
    <property type="match status" value="1"/>
</dbReference>
<dbReference type="GO" id="GO:0071555">
    <property type="term" value="P:cell wall organization"/>
    <property type="evidence" value="ECO:0007669"/>
    <property type="project" value="UniProtKB-KW"/>
</dbReference>
<proteinExistence type="inferred from homology"/>
<evidence type="ECO:0000256" key="8">
    <source>
        <dbReference type="ARBA" id="ARBA00022824"/>
    </source>
</evidence>
<reference evidence="17" key="1">
    <citation type="submission" date="2023-08" db="EMBL/GenBank/DDBJ databases">
        <title>A de novo genome assembly of Solanum verrucosum Schlechtendal, a Mexican diploid species geographically isolated from the other diploid A-genome species in potato relatives.</title>
        <authorList>
            <person name="Hosaka K."/>
        </authorList>
    </citation>
    <scope>NUCLEOTIDE SEQUENCE</scope>
    <source>
        <tissue evidence="17">Young leaves</tissue>
    </source>
</reference>
<evidence type="ECO:0000256" key="3">
    <source>
        <dbReference type="ARBA" id="ARBA00008834"/>
    </source>
</evidence>
<keyword evidence="6 15" id="KW-0812">Transmembrane</keyword>
<evidence type="ECO:0000256" key="14">
    <source>
        <dbReference type="RuleBase" id="RU361169"/>
    </source>
</evidence>
<dbReference type="FunFam" id="2.160.20.10:FF:000004">
    <property type="entry name" value="Pectin lyase-like superfamily protein"/>
    <property type="match status" value="1"/>
</dbReference>
<evidence type="ECO:0000256" key="7">
    <source>
        <dbReference type="ARBA" id="ARBA00022801"/>
    </source>
</evidence>
<name>A0AAF0U3R6_SOLVR</name>
<dbReference type="EC" id="3.2.1.-" evidence="14"/>
<dbReference type="Pfam" id="PF02453">
    <property type="entry name" value="Reticulon"/>
    <property type="match status" value="1"/>
</dbReference>
<keyword evidence="11 14" id="KW-0326">Glycosidase</keyword>
<dbReference type="AlphaFoldDB" id="A0AAF0U3R6"/>
<dbReference type="InterPro" id="IPR011050">
    <property type="entry name" value="Pectin_lyase_fold/virulence"/>
</dbReference>
<keyword evidence="18" id="KW-1185">Reference proteome</keyword>
<evidence type="ECO:0000256" key="4">
    <source>
        <dbReference type="ARBA" id="ARBA00022512"/>
    </source>
</evidence>
<keyword evidence="10 15" id="KW-0472">Membrane</keyword>
<dbReference type="SMART" id="SM00710">
    <property type="entry name" value="PbH1"/>
    <property type="match status" value="4"/>
</dbReference>
<protein>
    <recommendedName>
        <fullName evidence="15">Reticulon-like protein</fullName>
        <ecNumber evidence="14">3.2.1.-</ecNumber>
    </recommendedName>
</protein>
<dbReference type="Gene3D" id="2.160.20.10">
    <property type="entry name" value="Single-stranded right-handed beta-helix, Pectin lyase-like"/>
    <property type="match status" value="1"/>
</dbReference>
<keyword evidence="5" id="KW-0964">Secreted</keyword>
<evidence type="ECO:0000256" key="13">
    <source>
        <dbReference type="PROSITE-ProRule" id="PRU10052"/>
    </source>
</evidence>
<sequence>MLFLARLGAAQAPAGQSGVFDVTKFGATPNGDISKAILDAFKEACASTSASTIIVPKGTFQMKQVKLEGPCKAPLEFQLQGTLQASPDPKILPEGEWFTVNYLNQFTLSGTGIFDGQGKAAWAQNDCAKTKCAHLPYNLSFNFLNSSTIKDITSKDSKNFHMNVNGCNNLTFNRITITAPKESINTDGIHVARSKNVNITDSVIGTGDDCISVGDELEQLHITKVTCGPGHGISVGSLGKTPGEKPVVGVYVKNCTFINTDNGVRVKTWPASHQGVVTELHYEDIIVQNVSNPIVIDQVYCPYNQCNKDLPSLVKISKVSIKNVKGTSRTQDAVLLLCSKGVPCEGVEVGDIDITYNGKEGPAKTSCENVKPTFVGKQNPPPKPFCISWLFGFGSVACCFVLAFWGGKMPERITAEDLLNNIVESIADGLSKQKSLSKQTSGSFFEQEKSSSVNAQLNRLFGRQKPVHHILGGGKSADVLLWRNKKISAGVLASATAIWVLFEWLNYNFLSLLCFALVIGMIIQFLWKNASGMINRSPAKVPRLVLRDDLFISIAKSIGADVNHVLGFLQDVACGTNIKQFLVVVASLWVAAIIGSWCNFFTVLYIGFVAAHVLPVLYERYDDQVDGFVYNALEKFQCHYQKLDHRVLSRFPTSKFRLKKFE</sequence>
<feature type="domain" description="Reticulon" evidence="16">
    <location>
        <begin position="476"/>
        <end position="662"/>
    </location>
</feature>
<dbReference type="InterPro" id="IPR006626">
    <property type="entry name" value="PbH1"/>
</dbReference>
<evidence type="ECO:0000256" key="9">
    <source>
        <dbReference type="ARBA" id="ARBA00022989"/>
    </source>
</evidence>
<evidence type="ECO:0000256" key="10">
    <source>
        <dbReference type="ARBA" id="ARBA00023136"/>
    </source>
</evidence>
<keyword evidence="4" id="KW-0134">Cell wall</keyword>
<organism evidence="17 18">
    <name type="scientific">Solanum verrucosum</name>
    <dbReference type="NCBI Taxonomy" id="315347"/>
    <lineage>
        <taxon>Eukaryota</taxon>
        <taxon>Viridiplantae</taxon>
        <taxon>Streptophyta</taxon>
        <taxon>Embryophyta</taxon>
        <taxon>Tracheophyta</taxon>
        <taxon>Spermatophyta</taxon>
        <taxon>Magnoliopsida</taxon>
        <taxon>eudicotyledons</taxon>
        <taxon>Gunneridae</taxon>
        <taxon>Pentapetalae</taxon>
        <taxon>asterids</taxon>
        <taxon>lamiids</taxon>
        <taxon>Solanales</taxon>
        <taxon>Solanaceae</taxon>
        <taxon>Solanoideae</taxon>
        <taxon>Solaneae</taxon>
        <taxon>Solanum</taxon>
    </lineage>
</organism>
<dbReference type="GO" id="GO:0005975">
    <property type="term" value="P:carbohydrate metabolic process"/>
    <property type="evidence" value="ECO:0007669"/>
    <property type="project" value="InterPro"/>
</dbReference>
<keyword evidence="12" id="KW-0961">Cell wall biogenesis/degradation</keyword>
<gene>
    <name evidence="17" type="ORF">MTR67_032100</name>
</gene>
<dbReference type="GO" id="GO:0005789">
    <property type="term" value="C:endoplasmic reticulum membrane"/>
    <property type="evidence" value="ECO:0007669"/>
    <property type="project" value="UniProtKB-SubCell"/>
</dbReference>
<evidence type="ECO:0000256" key="15">
    <source>
        <dbReference type="RuleBase" id="RU363132"/>
    </source>
</evidence>
<evidence type="ECO:0000256" key="11">
    <source>
        <dbReference type="ARBA" id="ARBA00023295"/>
    </source>
</evidence>
<feature type="transmembrane region" description="Helical" evidence="15">
    <location>
        <begin position="508"/>
        <end position="527"/>
    </location>
</feature>
<dbReference type="PANTHER" id="PTHR31375">
    <property type="match status" value="1"/>
</dbReference>
<dbReference type="SUPFAM" id="SSF51126">
    <property type="entry name" value="Pectin lyase-like"/>
    <property type="match status" value="1"/>
</dbReference>
<keyword evidence="7 14" id="KW-0378">Hydrolase</keyword>
<evidence type="ECO:0000256" key="1">
    <source>
        <dbReference type="ARBA" id="ARBA00004191"/>
    </source>
</evidence>